<protein>
    <submittedName>
        <fullName evidence="6">Pca operon transcription factor PcaQ</fullName>
    </submittedName>
</protein>
<accession>A0ABW7I5L4</accession>
<dbReference type="SUPFAM" id="SSF46785">
    <property type="entry name" value="Winged helix' DNA-binding domain"/>
    <property type="match status" value="1"/>
</dbReference>
<organism evidence="6 7">
    <name type="scientific">Roseovarius aquimarinus</name>
    <dbReference type="NCBI Taxonomy" id="1229156"/>
    <lineage>
        <taxon>Bacteria</taxon>
        <taxon>Pseudomonadati</taxon>
        <taxon>Pseudomonadota</taxon>
        <taxon>Alphaproteobacteria</taxon>
        <taxon>Rhodobacterales</taxon>
        <taxon>Roseobacteraceae</taxon>
        <taxon>Roseovarius</taxon>
    </lineage>
</organism>
<feature type="domain" description="HTH lysR-type" evidence="5">
    <location>
        <begin position="5"/>
        <end position="62"/>
    </location>
</feature>
<proteinExistence type="inferred from homology"/>
<dbReference type="InterPro" id="IPR012787">
    <property type="entry name" value="TF_PcaQ"/>
</dbReference>
<name>A0ABW7I5L4_9RHOB</name>
<dbReference type="PROSITE" id="PS50931">
    <property type="entry name" value="HTH_LYSR"/>
    <property type="match status" value="1"/>
</dbReference>
<reference evidence="6 7" key="1">
    <citation type="submission" date="2024-10" db="EMBL/GenBank/DDBJ databases">
        <authorList>
            <person name="Yang X.-N."/>
        </authorList>
    </citation>
    <scope>NUCLEOTIDE SEQUENCE [LARGE SCALE GENOMIC DNA]</scope>
    <source>
        <strain evidence="6 7">CAU 1059</strain>
    </source>
</reference>
<dbReference type="PRINTS" id="PR00039">
    <property type="entry name" value="HTHLYSR"/>
</dbReference>
<evidence type="ECO:0000256" key="4">
    <source>
        <dbReference type="ARBA" id="ARBA00023163"/>
    </source>
</evidence>
<dbReference type="InterPro" id="IPR036390">
    <property type="entry name" value="WH_DNA-bd_sf"/>
</dbReference>
<comment type="caution">
    <text evidence="6">The sequence shown here is derived from an EMBL/GenBank/DDBJ whole genome shotgun (WGS) entry which is preliminary data.</text>
</comment>
<dbReference type="Gene3D" id="1.10.10.10">
    <property type="entry name" value="Winged helix-like DNA-binding domain superfamily/Winged helix DNA-binding domain"/>
    <property type="match status" value="1"/>
</dbReference>
<dbReference type="InterPro" id="IPR000847">
    <property type="entry name" value="LysR_HTH_N"/>
</dbReference>
<dbReference type="Proteomes" id="UP001607157">
    <property type="component" value="Unassembled WGS sequence"/>
</dbReference>
<dbReference type="PANTHER" id="PTHR30419:SF8">
    <property type="entry name" value="NITROGEN ASSIMILATION TRANSCRIPTIONAL ACTIVATOR-RELATED"/>
    <property type="match status" value="1"/>
</dbReference>
<keyword evidence="2" id="KW-0805">Transcription regulation</keyword>
<dbReference type="NCBIfam" id="TIGR02424">
    <property type="entry name" value="TF_pcaQ"/>
    <property type="match status" value="1"/>
</dbReference>
<dbReference type="InterPro" id="IPR005119">
    <property type="entry name" value="LysR_subst-bd"/>
</dbReference>
<dbReference type="Pfam" id="PF00126">
    <property type="entry name" value="HTH_1"/>
    <property type="match status" value="1"/>
</dbReference>
<sequence length="321" mass="34188">MDRRIKIRHVQALTEIVRQGSLKRAAERLLLTQPAISRTLSELEEIVGADLLTRGRGGVSLTAEGEFFHRYAQGSLAALEQGLAGIDEARRAGAMQLRVGALPSVAARLMPEIVAELAELAPDLRLTIADGAHGHMTRVLRAGDLDVLIGRLGEPETMRGLSFTQLYLEEVAVIVRPGHPILGEPDLARIAEFPVIYPPPSAAIRPFVERLLIASGAAVPPRRIETVSGAFGRVHTQQSDAIWFISAGVVAREVAEGRLVRLPLGTGLTEGPVGLMTRAGEGETLAMQLFRRALERTLPRLGLGSAGLGGGKEGPGDEGSA</sequence>
<evidence type="ECO:0000256" key="3">
    <source>
        <dbReference type="ARBA" id="ARBA00023125"/>
    </source>
</evidence>
<gene>
    <name evidence="6" type="primary">pcaQ</name>
    <name evidence="6" type="ORF">ACGRVM_06085</name>
</gene>
<dbReference type="EMBL" id="JBIHMM010000001">
    <property type="protein sequence ID" value="MFH0253451.1"/>
    <property type="molecule type" value="Genomic_DNA"/>
</dbReference>
<dbReference type="PANTHER" id="PTHR30419">
    <property type="entry name" value="HTH-TYPE TRANSCRIPTIONAL REGULATOR YBHD"/>
    <property type="match status" value="1"/>
</dbReference>
<keyword evidence="4" id="KW-0804">Transcription</keyword>
<comment type="similarity">
    <text evidence="1">Belongs to the LysR transcriptional regulatory family.</text>
</comment>
<evidence type="ECO:0000313" key="7">
    <source>
        <dbReference type="Proteomes" id="UP001607157"/>
    </source>
</evidence>
<keyword evidence="7" id="KW-1185">Reference proteome</keyword>
<dbReference type="InterPro" id="IPR036388">
    <property type="entry name" value="WH-like_DNA-bd_sf"/>
</dbReference>
<dbReference type="SUPFAM" id="SSF53850">
    <property type="entry name" value="Periplasmic binding protein-like II"/>
    <property type="match status" value="1"/>
</dbReference>
<evidence type="ECO:0000259" key="5">
    <source>
        <dbReference type="PROSITE" id="PS50931"/>
    </source>
</evidence>
<dbReference type="Gene3D" id="3.40.190.10">
    <property type="entry name" value="Periplasmic binding protein-like II"/>
    <property type="match status" value="2"/>
</dbReference>
<dbReference type="InterPro" id="IPR050950">
    <property type="entry name" value="HTH-type_LysR_regulators"/>
</dbReference>
<dbReference type="RefSeq" id="WP_377167547.1">
    <property type="nucleotide sequence ID" value="NZ_JBHTJC010000001.1"/>
</dbReference>
<keyword evidence="3" id="KW-0238">DNA-binding</keyword>
<evidence type="ECO:0000256" key="1">
    <source>
        <dbReference type="ARBA" id="ARBA00009437"/>
    </source>
</evidence>
<evidence type="ECO:0000256" key="2">
    <source>
        <dbReference type="ARBA" id="ARBA00023015"/>
    </source>
</evidence>
<evidence type="ECO:0000313" key="6">
    <source>
        <dbReference type="EMBL" id="MFH0253451.1"/>
    </source>
</evidence>
<dbReference type="Pfam" id="PF03466">
    <property type="entry name" value="LysR_substrate"/>
    <property type="match status" value="1"/>
</dbReference>